<feature type="domain" description="CBS" evidence="3">
    <location>
        <begin position="76"/>
        <end position="131"/>
    </location>
</feature>
<dbReference type="EMBL" id="VYXP01000001">
    <property type="protein sequence ID" value="KAA9134179.1"/>
    <property type="molecule type" value="Genomic_DNA"/>
</dbReference>
<dbReference type="PANTHER" id="PTHR43080:SF2">
    <property type="entry name" value="CBS DOMAIN-CONTAINING PROTEIN"/>
    <property type="match status" value="1"/>
</dbReference>
<accession>A0A5N0TLH3</accession>
<evidence type="ECO:0000259" key="3">
    <source>
        <dbReference type="PROSITE" id="PS51371"/>
    </source>
</evidence>
<evidence type="ECO:0000313" key="4">
    <source>
        <dbReference type="EMBL" id="KAA9134179.1"/>
    </source>
</evidence>
<gene>
    <name evidence="4" type="ORF">F3N42_01145</name>
</gene>
<protein>
    <submittedName>
        <fullName evidence="4">CBS domain-containing protein</fullName>
    </submittedName>
</protein>
<organism evidence="4 5">
    <name type="scientific">Marinihelvus fidelis</name>
    <dbReference type="NCBI Taxonomy" id="2613842"/>
    <lineage>
        <taxon>Bacteria</taxon>
        <taxon>Pseudomonadati</taxon>
        <taxon>Pseudomonadota</taxon>
        <taxon>Gammaproteobacteria</taxon>
        <taxon>Chromatiales</taxon>
        <taxon>Wenzhouxiangellaceae</taxon>
        <taxon>Marinihelvus</taxon>
    </lineage>
</organism>
<keyword evidence="1 2" id="KW-0129">CBS domain</keyword>
<keyword evidence="5" id="KW-1185">Reference proteome</keyword>
<dbReference type="InterPro" id="IPR051257">
    <property type="entry name" value="Diverse_CBS-Domain"/>
</dbReference>
<dbReference type="SMART" id="SM00116">
    <property type="entry name" value="CBS"/>
    <property type="match status" value="2"/>
</dbReference>
<evidence type="ECO:0000256" key="1">
    <source>
        <dbReference type="ARBA" id="ARBA00023122"/>
    </source>
</evidence>
<name>A0A5N0TLH3_9GAMM</name>
<dbReference type="AlphaFoldDB" id="A0A5N0TLH3"/>
<dbReference type="PANTHER" id="PTHR43080">
    <property type="entry name" value="CBS DOMAIN-CONTAINING PROTEIN CBSX3, MITOCHONDRIAL"/>
    <property type="match status" value="1"/>
</dbReference>
<dbReference type="RefSeq" id="WP_150862543.1">
    <property type="nucleotide sequence ID" value="NZ_VYXP01000001.1"/>
</dbReference>
<dbReference type="Proteomes" id="UP000325372">
    <property type="component" value="Unassembled WGS sequence"/>
</dbReference>
<reference evidence="4 5" key="1">
    <citation type="submission" date="2019-09" db="EMBL/GenBank/DDBJ databases">
        <title>Wenzhouxiangella sp. Genome sequencing and assembly.</title>
        <authorList>
            <person name="Zhang R."/>
        </authorList>
    </citation>
    <scope>NUCLEOTIDE SEQUENCE [LARGE SCALE GENOMIC DNA]</scope>
    <source>
        <strain evidence="4 5">W260</strain>
    </source>
</reference>
<dbReference type="Gene3D" id="3.10.580.10">
    <property type="entry name" value="CBS-domain"/>
    <property type="match status" value="1"/>
</dbReference>
<dbReference type="PROSITE" id="PS51371">
    <property type="entry name" value="CBS"/>
    <property type="match status" value="2"/>
</dbReference>
<proteinExistence type="predicted"/>
<evidence type="ECO:0000313" key="5">
    <source>
        <dbReference type="Proteomes" id="UP000325372"/>
    </source>
</evidence>
<dbReference type="SUPFAM" id="SSF54631">
    <property type="entry name" value="CBS-domain pair"/>
    <property type="match status" value="1"/>
</dbReference>
<dbReference type="InterPro" id="IPR000644">
    <property type="entry name" value="CBS_dom"/>
</dbReference>
<dbReference type="InterPro" id="IPR046342">
    <property type="entry name" value="CBS_dom_sf"/>
</dbReference>
<comment type="caution">
    <text evidence="4">The sequence shown here is derived from an EMBL/GenBank/DDBJ whole genome shotgun (WGS) entry which is preliminary data.</text>
</comment>
<dbReference type="Pfam" id="PF00571">
    <property type="entry name" value="CBS"/>
    <property type="match status" value="2"/>
</dbReference>
<sequence>MHISAILKDKGDVVHSTSPDQSLQGVVDTLLGLRISSLVVLSPTGELLGIVTERDIVRTLKSSPDTWMTVRVEEVMTRELYVAGPDDSLGTVIREMRERHIRHLPVIVDGKLAGVLSIRDLIASSMTELERHNDMLKRYINDWPQDGPGQ</sequence>
<feature type="domain" description="CBS" evidence="3">
    <location>
        <begin position="6"/>
        <end position="66"/>
    </location>
</feature>
<evidence type="ECO:0000256" key="2">
    <source>
        <dbReference type="PROSITE-ProRule" id="PRU00703"/>
    </source>
</evidence>